<sequence>MSGRFAAWYARWNEKLIRIAGPAQLGAGRPEGPDVRSVASPYPMCGNPMSEHTVLRPGGQRDATRLVCPAA</sequence>
<dbReference type="KEGG" id="lxy:O159_00330"/>
<dbReference type="EMBL" id="CP006734">
    <property type="protein sequence ID" value="AGW40314.1"/>
    <property type="molecule type" value="Genomic_DNA"/>
</dbReference>
<accession>U3P4F9</accession>
<protein>
    <submittedName>
        <fullName evidence="1">Uncharacterized protein</fullName>
    </submittedName>
</protein>
<dbReference type="Proteomes" id="UP000016743">
    <property type="component" value="Chromosome"/>
</dbReference>
<name>U3P4F9_LEIXC</name>
<dbReference type="RefSeq" id="WP_021753761.1">
    <property type="nucleotide sequence ID" value="NC_022438.1"/>
</dbReference>
<dbReference type="AlphaFoldDB" id="U3P4F9"/>
<organism evidence="1 2">
    <name type="scientific">Leifsonia xyli subsp. cynodontis DSM 46306</name>
    <dbReference type="NCBI Taxonomy" id="1389489"/>
    <lineage>
        <taxon>Bacteria</taxon>
        <taxon>Bacillati</taxon>
        <taxon>Actinomycetota</taxon>
        <taxon>Actinomycetes</taxon>
        <taxon>Micrococcales</taxon>
        <taxon>Microbacteriaceae</taxon>
        <taxon>Leifsonia</taxon>
    </lineage>
</organism>
<dbReference type="eggNOG" id="ENOG5032E2Y">
    <property type="taxonomic scope" value="Bacteria"/>
</dbReference>
<dbReference type="HOGENOM" id="CLU_2751003_0_0_11"/>
<keyword evidence="2" id="KW-1185">Reference proteome</keyword>
<dbReference type="OrthoDB" id="4981253at2"/>
<dbReference type="PATRIC" id="fig|1389489.3.peg.28"/>
<proteinExistence type="predicted"/>
<reference evidence="1 2" key="1">
    <citation type="journal article" date="2013" name="Genome Announc.">
        <title>Complete Genome Sequence of Leifsonia xyli subsp. cynodontis Strain DSM46306, a Gram-Positive Bacterial Pathogen of Grasses.</title>
        <authorList>
            <person name="Monteiro-Vitorello C.B."/>
            <person name="Zerillo M.M."/>
            <person name="Van Sluys M.A."/>
            <person name="Camargo L.E."/>
            <person name="Kitajima J.P."/>
        </authorList>
    </citation>
    <scope>NUCLEOTIDE SEQUENCE [LARGE SCALE GENOMIC DNA]</scope>
    <source>
        <strain evidence="1 2">DSM 46306</strain>
    </source>
</reference>
<gene>
    <name evidence="1" type="ORF">O159_00330</name>
</gene>
<evidence type="ECO:0000313" key="1">
    <source>
        <dbReference type="EMBL" id="AGW40314.1"/>
    </source>
</evidence>
<evidence type="ECO:0000313" key="2">
    <source>
        <dbReference type="Proteomes" id="UP000016743"/>
    </source>
</evidence>